<dbReference type="RefSeq" id="XP_056553375.1">
    <property type="nucleotide sequence ID" value="XM_056701312.1"/>
</dbReference>
<proteinExistence type="predicted"/>
<name>A0A9W9V4I1_9EURO</name>
<feature type="chain" id="PRO_5040784433" evidence="1">
    <location>
        <begin position="19"/>
        <end position="117"/>
    </location>
</feature>
<gene>
    <name evidence="2" type="ORF">N7496_008393</name>
</gene>
<accession>A0A9W9V4I1</accession>
<keyword evidence="1" id="KW-0732">Signal</keyword>
<dbReference type="AlphaFoldDB" id="A0A9W9V4I1"/>
<protein>
    <submittedName>
        <fullName evidence="2">Uncharacterized protein</fullName>
    </submittedName>
</protein>
<evidence type="ECO:0000313" key="3">
    <source>
        <dbReference type="Proteomes" id="UP001147782"/>
    </source>
</evidence>
<dbReference type="EMBL" id="JAPZBS010000007">
    <property type="protein sequence ID" value="KAJ5368633.1"/>
    <property type="molecule type" value="Genomic_DNA"/>
</dbReference>
<feature type="signal peptide" evidence="1">
    <location>
        <begin position="1"/>
        <end position="18"/>
    </location>
</feature>
<reference evidence="2" key="2">
    <citation type="journal article" date="2023" name="IMA Fungus">
        <title>Comparative genomic study of the Penicillium genus elucidates a diverse pangenome and 15 lateral gene transfer events.</title>
        <authorList>
            <person name="Petersen C."/>
            <person name="Sorensen T."/>
            <person name="Nielsen M.R."/>
            <person name="Sondergaard T.E."/>
            <person name="Sorensen J.L."/>
            <person name="Fitzpatrick D.A."/>
            <person name="Frisvad J.C."/>
            <person name="Nielsen K.L."/>
        </authorList>
    </citation>
    <scope>NUCLEOTIDE SEQUENCE</scope>
    <source>
        <strain evidence="2">IBT 29864</strain>
    </source>
</reference>
<dbReference type="OrthoDB" id="4886528at2759"/>
<evidence type="ECO:0000313" key="2">
    <source>
        <dbReference type="EMBL" id="KAJ5368633.1"/>
    </source>
</evidence>
<evidence type="ECO:0000256" key="1">
    <source>
        <dbReference type="SAM" id="SignalP"/>
    </source>
</evidence>
<sequence>MKFPIMLSAAALFGHATAFYGQMAATALSSNEGTTFQTITLTDYNTGSTYSGMLWGGFNACTTYECSVGFDETSAGGYTFTAKMWRTSDGCHNIDFLGALDAGHGYCCGSLPCDFSA</sequence>
<keyword evidence="3" id="KW-1185">Reference proteome</keyword>
<organism evidence="2 3">
    <name type="scientific">Penicillium cataractarum</name>
    <dbReference type="NCBI Taxonomy" id="2100454"/>
    <lineage>
        <taxon>Eukaryota</taxon>
        <taxon>Fungi</taxon>
        <taxon>Dikarya</taxon>
        <taxon>Ascomycota</taxon>
        <taxon>Pezizomycotina</taxon>
        <taxon>Eurotiomycetes</taxon>
        <taxon>Eurotiomycetidae</taxon>
        <taxon>Eurotiales</taxon>
        <taxon>Aspergillaceae</taxon>
        <taxon>Penicillium</taxon>
    </lineage>
</organism>
<dbReference type="Proteomes" id="UP001147782">
    <property type="component" value="Unassembled WGS sequence"/>
</dbReference>
<comment type="caution">
    <text evidence="2">The sequence shown here is derived from an EMBL/GenBank/DDBJ whole genome shotgun (WGS) entry which is preliminary data.</text>
</comment>
<dbReference type="GeneID" id="81440491"/>
<reference evidence="2" key="1">
    <citation type="submission" date="2022-11" db="EMBL/GenBank/DDBJ databases">
        <authorList>
            <person name="Petersen C."/>
        </authorList>
    </citation>
    <scope>NUCLEOTIDE SEQUENCE</scope>
    <source>
        <strain evidence="2">IBT 29864</strain>
    </source>
</reference>